<accession>A0ABP5BZI6</accession>
<proteinExistence type="predicted"/>
<name>A0ABP5BZI6_9MICO</name>
<dbReference type="InterPro" id="IPR011010">
    <property type="entry name" value="DNA_brk_join_enz"/>
</dbReference>
<keyword evidence="2" id="KW-1185">Reference proteome</keyword>
<evidence type="ECO:0000313" key="1">
    <source>
        <dbReference type="EMBL" id="GAA1955318.1"/>
    </source>
</evidence>
<organism evidence="1 2">
    <name type="scientific">Agromyces allii</name>
    <dbReference type="NCBI Taxonomy" id="393607"/>
    <lineage>
        <taxon>Bacteria</taxon>
        <taxon>Bacillati</taxon>
        <taxon>Actinomycetota</taxon>
        <taxon>Actinomycetes</taxon>
        <taxon>Micrococcales</taxon>
        <taxon>Microbacteriaceae</taxon>
        <taxon>Agromyces</taxon>
    </lineage>
</organism>
<evidence type="ECO:0000313" key="2">
    <source>
        <dbReference type="Proteomes" id="UP001499954"/>
    </source>
</evidence>
<comment type="caution">
    <text evidence="1">The sequence shown here is derived from an EMBL/GenBank/DDBJ whole genome shotgun (WGS) entry which is preliminary data.</text>
</comment>
<reference evidence="2" key="1">
    <citation type="journal article" date="2019" name="Int. J. Syst. Evol. Microbiol.">
        <title>The Global Catalogue of Microorganisms (GCM) 10K type strain sequencing project: providing services to taxonomists for standard genome sequencing and annotation.</title>
        <authorList>
            <consortium name="The Broad Institute Genomics Platform"/>
            <consortium name="The Broad Institute Genome Sequencing Center for Infectious Disease"/>
            <person name="Wu L."/>
            <person name="Ma J."/>
        </authorList>
    </citation>
    <scope>NUCLEOTIDE SEQUENCE [LARGE SCALE GENOMIC DNA]</scope>
    <source>
        <strain evidence="2">JCM 13584</strain>
    </source>
</reference>
<gene>
    <name evidence="1" type="ORF">GCM10009717_21620</name>
</gene>
<dbReference type="SUPFAM" id="SSF56349">
    <property type="entry name" value="DNA breaking-rejoining enzymes"/>
    <property type="match status" value="1"/>
</dbReference>
<sequence>MPGGEKALTFNQTLRHAGVKYYRVRDETRLMIENYRPRGIADPAWSHVREFVVASIVPYATSSDSVVLADLGYVTRYALWLVEDGAPLSVRTAFCAPVIDRYVRVVIAKRSQRYRHEVAARLTLLANLHTGAQLTATVPSKTLAPKPYSPAELADLVSAARARSMVRARNDIIATIVLGAGAGLIAREMPHVRVRDLQPAPWGYSVHVRSDVPRIIPLHRIWISHIAPFLEDRDRDDYLAWPHRARDEKSTRMKGGLLAGYSGVLPHPGRLRTNWILHLIHQGFIPTQIMRLARLETAGALNSYYSLLPAAESPDPWEIAGGDSAHD</sequence>
<dbReference type="EMBL" id="BAAAMK010000004">
    <property type="protein sequence ID" value="GAA1955318.1"/>
    <property type="molecule type" value="Genomic_DNA"/>
</dbReference>
<protein>
    <recommendedName>
        <fullName evidence="3">Tyr recombinase domain-containing protein</fullName>
    </recommendedName>
</protein>
<dbReference type="Proteomes" id="UP001499954">
    <property type="component" value="Unassembled WGS sequence"/>
</dbReference>
<evidence type="ECO:0008006" key="3">
    <source>
        <dbReference type="Google" id="ProtNLM"/>
    </source>
</evidence>